<accession>A0A2T6ZJD6</accession>
<dbReference type="OrthoDB" id="10413014at2759"/>
<keyword evidence="3" id="KW-1185">Reference proteome</keyword>
<evidence type="ECO:0000313" key="3">
    <source>
        <dbReference type="Proteomes" id="UP000244722"/>
    </source>
</evidence>
<organism evidence="2 3">
    <name type="scientific">Tuber borchii</name>
    <name type="common">White truffle</name>
    <dbReference type="NCBI Taxonomy" id="42251"/>
    <lineage>
        <taxon>Eukaryota</taxon>
        <taxon>Fungi</taxon>
        <taxon>Dikarya</taxon>
        <taxon>Ascomycota</taxon>
        <taxon>Pezizomycotina</taxon>
        <taxon>Pezizomycetes</taxon>
        <taxon>Pezizales</taxon>
        <taxon>Tuberaceae</taxon>
        <taxon>Tuber</taxon>
    </lineage>
</organism>
<dbReference type="AlphaFoldDB" id="A0A2T6ZJD6"/>
<reference evidence="2 3" key="1">
    <citation type="submission" date="2017-04" db="EMBL/GenBank/DDBJ databases">
        <title>Draft genome sequence of Tuber borchii Vittad., a whitish edible truffle.</title>
        <authorList>
            <consortium name="DOE Joint Genome Institute"/>
            <person name="Murat C."/>
            <person name="Kuo A."/>
            <person name="Barry K.W."/>
            <person name="Clum A."/>
            <person name="Dockter R.B."/>
            <person name="Fauchery L."/>
            <person name="Iotti M."/>
            <person name="Kohler A."/>
            <person name="Labutti K."/>
            <person name="Lindquist E.A."/>
            <person name="Lipzen A."/>
            <person name="Ohm R.A."/>
            <person name="Wang M."/>
            <person name="Grigoriev I.V."/>
            <person name="Zambonelli A."/>
            <person name="Martin F.M."/>
        </authorList>
    </citation>
    <scope>NUCLEOTIDE SEQUENCE [LARGE SCALE GENOMIC DNA]</scope>
    <source>
        <strain evidence="2 3">Tbo3840</strain>
    </source>
</reference>
<name>A0A2T6ZJD6_TUBBO</name>
<feature type="region of interest" description="Disordered" evidence="1">
    <location>
        <begin position="1"/>
        <end position="68"/>
    </location>
</feature>
<dbReference type="EMBL" id="NESQ01000223">
    <property type="protein sequence ID" value="PUU75597.1"/>
    <property type="molecule type" value="Genomic_DNA"/>
</dbReference>
<comment type="caution">
    <text evidence="2">The sequence shown here is derived from an EMBL/GenBank/DDBJ whole genome shotgun (WGS) entry which is preliminary data.</text>
</comment>
<evidence type="ECO:0000256" key="1">
    <source>
        <dbReference type="SAM" id="MobiDB-lite"/>
    </source>
</evidence>
<evidence type="ECO:0000313" key="2">
    <source>
        <dbReference type="EMBL" id="PUU75597.1"/>
    </source>
</evidence>
<feature type="compositionally biased region" description="Low complexity" evidence="1">
    <location>
        <begin position="7"/>
        <end position="20"/>
    </location>
</feature>
<dbReference type="Proteomes" id="UP000244722">
    <property type="component" value="Unassembled WGS sequence"/>
</dbReference>
<protein>
    <submittedName>
        <fullName evidence="2">Uncharacterized protein</fullName>
    </submittedName>
</protein>
<feature type="compositionally biased region" description="Polar residues" evidence="1">
    <location>
        <begin position="32"/>
        <end position="46"/>
    </location>
</feature>
<proteinExistence type="predicted"/>
<gene>
    <name evidence="2" type="ORF">B9Z19DRAFT_993880</name>
</gene>
<sequence length="68" mass="7220">MSEKDTSSASTTTSTSTTSTIKSAFQRLLPKKSSTSGQNSSTQPAMSNPAEHKTISQEARIAYLAHKS</sequence>